<dbReference type="OrthoDB" id="1466667at2"/>
<evidence type="ECO:0000313" key="2">
    <source>
        <dbReference type="Proteomes" id="UP000244193"/>
    </source>
</evidence>
<accession>A0A2S0RB99</accession>
<dbReference type="Proteomes" id="UP000244193">
    <property type="component" value="Chromosome"/>
</dbReference>
<keyword evidence="1" id="KW-0131">Cell cycle</keyword>
<organism evidence="1 2">
    <name type="scientific">Flavobacterium magnum</name>
    <dbReference type="NCBI Taxonomy" id="2162713"/>
    <lineage>
        <taxon>Bacteria</taxon>
        <taxon>Pseudomonadati</taxon>
        <taxon>Bacteroidota</taxon>
        <taxon>Flavobacteriia</taxon>
        <taxon>Flavobacteriales</taxon>
        <taxon>Flavobacteriaceae</taxon>
        <taxon>Flavobacterium</taxon>
    </lineage>
</organism>
<gene>
    <name evidence="1" type="ORF">HYN48_01330</name>
</gene>
<evidence type="ECO:0000313" key="1">
    <source>
        <dbReference type="EMBL" id="AWA28839.1"/>
    </source>
</evidence>
<dbReference type="RefSeq" id="WP_108369425.1">
    <property type="nucleotide sequence ID" value="NZ_CP028811.1"/>
</dbReference>
<reference evidence="1 2" key="1">
    <citation type="submission" date="2018-04" db="EMBL/GenBank/DDBJ databases">
        <title>Genome sequencing of Flavobacterium sp. HYN0048.</title>
        <authorList>
            <person name="Yi H."/>
            <person name="Baek C."/>
        </authorList>
    </citation>
    <scope>NUCLEOTIDE SEQUENCE [LARGE SCALE GENOMIC DNA]</scope>
    <source>
        <strain evidence="1 2">HYN0048</strain>
    </source>
</reference>
<keyword evidence="2" id="KW-1185">Reference proteome</keyword>
<dbReference type="AlphaFoldDB" id="A0A2S0RB99"/>
<dbReference type="EMBL" id="CP028811">
    <property type="protein sequence ID" value="AWA28839.1"/>
    <property type="molecule type" value="Genomic_DNA"/>
</dbReference>
<protein>
    <submittedName>
        <fullName evidence="1">Cell division protein FtsQ</fullName>
    </submittedName>
</protein>
<sequence>MKKLNWKNIWINVRLALICVGLAALYSFTLKRNEGRRLKTSVVEFAAADNLFITREMVNKLLIENKTSAQTIRKENLDLGKLENAINANEMIEKSEVFVSIDGVLKAVVEQKTPIARVVGETDSFYLDNQGNKMPLSTIHAARVPLVSGVVNESNSKDLCKVFRLIHNDDFLKKNIIGIEVLPNGGLLMSNRNFDYRIDFGKPVNAQRKFSNYKAFFQKAIKDSLLNKYRFINLKFTQQVVCTK</sequence>
<proteinExistence type="predicted"/>
<dbReference type="GO" id="GO:0051301">
    <property type="term" value="P:cell division"/>
    <property type="evidence" value="ECO:0007669"/>
    <property type="project" value="UniProtKB-KW"/>
</dbReference>
<name>A0A2S0RB99_9FLAO</name>
<keyword evidence="1" id="KW-0132">Cell division</keyword>
<dbReference type="KEGG" id="fmg:HYN48_01330"/>